<evidence type="ECO:0000313" key="1">
    <source>
        <dbReference type="EMBL" id="UYA99038.1"/>
    </source>
</evidence>
<protein>
    <submittedName>
        <fullName evidence="1">Uncharacterized protein</fullName>
    </submittedName>
</protein>
<keyword evidence="2" id="KW-1185">Reference proteome</keyword>
<accession>A0A9X9NYP5</accession>
<gene>
    <name evidence="1" type="ORF">IVIADoCa10_53</name>
</gene>
<evidence type="ECO:0000313" key="2">
    <source>
        <dbReference type="Proteomes" id="UP001164581"/>
    </source>
</evidence>
<reference evidence="1 2" key="1">
    <citation type="submission" date="2022-07" db="EMBL/GenBank/DDBJ databases">
        <title>Comparative analysis of new lytic phages for the biological control of phytopathogenic Xanthomonas spp.</title>
        <authorList>
            <person name="Domingo-Calap M.L."/>
            <person name="Bernabeu-Gimeno M."/>
            <person name="Aure C.M."/>
            <person name="Marco-Noales E."/>
            <person name="Domingo-Calap P."/>
        </authorList>
    </citation>
    <scope>NUCLEOTIDE SEQUENCE [LARGE SCALE GENOMIC DNA]</scope>
</reference>
<proteinExistence type="predicted"/>
<dbReference type="EMBL" id="ON932084">
    <property type="protein sequence ID" value="UYA99038.1"/>
    <property type="molecule type" value="Genomic_DNA"/>
</dbReference>
<dbReference type="Proteomes" id="UP001164581">
    <property type="component" value="Segment"/>
</dbReference>
<sequence length="307" mass="34067">MDSHQRKHVRPNMMMFEVKFGGTRHPVGSLAEASKLFRAWIDANDFGGSDLKKSDGWLYKIGGRTHFGYVSYNGRTWRGTYGEEGHEEIFDTVIQTIEPPTPPQIEAPKSATSKRTIADVIREGISTGLDNGAVLAEVKKHFPQSNTSAACVSYYRSKMKKSSPVKAIKAPTKPATASKVELKTVDYLVKEWQQGFTAKVYVDGKLYSGVIDMGDDGDNSHFEFSNLEAYKTLNIAEIRELAADILAKREYDRLTKGKVCLMKDSKLYTVKGATVELVRKKNPTATIINGMTVAQFREVLAAVEAAQ</sequence>
<organism evidence="1 2">
    <name type="scientific">Xanthomonas phage vB_Xar_IVIA-DoCa10</name>
    <dbReference type="NCBI Taxonomy" id="2975529"/>
    <lineage>
        <taxon>Viruses</taxon>
        <taxon>Duplodnaviria</taxon>
        <taxon>Heunggongvirae</taxon>
        <taxon>Uroviricota</taxon>
        <taxon>Caudoviricetes</taxon>
        <taxon>Mesyanzhinovviridae</taxon>
        <taxon>Bradleyvirinae</taxon>
        <taxon>Bosavirus</taxon>
        <taxon>Bosavirus Doca10</taxon>
    </lineage>
</organism>
<name>A0A9X9NYP5_9CAUD</name>